<feature type="transmembrane region" description="Helical" evidence="8">
    <location>
        <begin position="39"/>
        <end position="63"/>
    </location>
</feature>
<evidence type="ECO:0000256" key="2">
    <source>
        <dbReference type="ARBA" id="ARBA00022448"/>
    </source>
</evidence>
<keyword evidence="7 8" id="KW-0472">Membrane</keyword>
<keyword evidence="4" id="KW-0762">Sugar transport</keyword>
<comment type="subcellular location">
    <subcellularLocation>
        <location evidence="1">Cell membrane</location>
        <topology evidence="1">Multi-pass membrane protein</topology>
    </subcellularLocation>
</comment>
<feature type="transmembrane region" description="Helical" evidence="8">
    <location>
        <begin position="308"/>
        <end position="331"/>
    </location>
</feature>
<evidence type="ECO:0000256" key="6">
    <source>
        <dbReference type="ARBA" id="ARBA00022989"/>
    </source>
</evidence>
<evidence type="ECO:0000256" key="8">
    <source>
        <dbReference type="SAM" id="Phobius"/>
    </source>
</evidence>
<keyword evidence="5 8" id="KW-0812">Transmembrane</keyword>
<dbReference type="GO" id="GO:0009401">
    <property type="term" value="P:phosphoenolpyruvate-dependent sugar phosphotransferase system"/>
    <property type="evidence" value="ECO:0007669"/>
    <property type="project" value="InterPro"/>
</dbReference>
<dbReference type="RefSeq" id="WP_156682882.1">
    <property type="nucleotide sequence ID" value="NZ_CABWIB010000001.1"/>
</dbReference>
<dbReference type="GO" id="GO:0008982">
    <property type="term" value="F:protein-N(PI)-phosphohistidine-sugar phosphotransferase activity"/>
    <property type="evidence" value="ECO:0007669"/>
    <property type="project" value="InterPro"/>
</dbReference>
<feature type="transmembrane region" description="Helical" evidence="8">
    <location>
        <begin position="173"/>
        <end position="201"/>
    </location>
</feature>
<name>A0A6I8MCD7_9FUSO</name>
<accession>A0A6I8MCD7</accession>
<evidence type="ECO:0000256" key="4">
    <source>
        <dbReference type="ARBA" id="ARBA00022597"/>
    </source>
</evidence>
<dbReference type="Proteomes" id="UP000419017">
    <property type="component" value="Unassembled WGS sequence"/>
</dbReference>
<dbReference type="GO" id="GO:0005886">
    <property type="term" value="C:plasma membrane"/>
    <property type="evidence" value="ECO:0007669"/>
    <property type="project" value="UniProtKB-SubCell"/>
</dbReference>
<keyword evidence="2" id="KW-0813">Transport</keyword>
<organism evidence="10 11">
    <name type="scientific">Oceanivirga miroungae</name>
    <dbReference type="NCBI Taxonomy" id="1130046"/>
    <lineage>
        <taxon>Bacteria</taxon>
        <taxon>Fusobacteriati</taxon>
        <taxon>Fusobacteriota</taxon>
        <taxon>Fusobacteriia</taxon>
        <taxon>Fusobacteriales</taxon>
        <taxon>Leptotrichiaceae</taxon>
        <taxon>Oceanivirga</taxon>
    </lineage>
</organism>
<evidence type="ECO:0000259" key="9">
    <source>
        <dbReference type="Pfam" id="PF13303"/>
    </source>
</evidence>
<feature type="transmembrane region" description="Helical" evidence="8">
    <location>
        <begin position="258"/>
        <end position="278"/>
    </location>
</feature>
<dbReference type="AlphaFoldDB" id="A0A6I8MCD7"/>
<evidence type="ECO:0000256" key="1">
    <source>
        <dbReference type="ARBA" id="ARBA00004651"/>
    </source>
</evidence>
<feature type="transmembrane region" description="Helical" evidence="8">
    <location>
        <begin position="100"/>
        <end position="122"/>
    </location>
</feature>
<proteinExistence type="predicted"/>
<evidence type="ECO:0000313" key="10">
    <source>
        <dbReference type="EMBL" id="VWL84826.1"/>
    </source>
</evidence>
<evidence type="ECO:0000256" key="7">
    <source>
        <dbReference type="ARBA" id="ARBA00023136"/>
    </source>
</evidence>
<keyword evidence="6 8" id="KW-1133">Transmembrane helix</keyword>
<reference evidence="10 11" key="1">
    <citation type="submission" date="2019-10" db="EMBL/GenBank/DDBJ databases">
        <authorList>
            <person name="Blom J."/>
        </authorList>
    </citation>
    <scope>NUCLEOTIDE SEQUENCE [LARGE SCALE GENOMIC DNA]</scope>
    <source>
        <strain evidence="10 11">ES3154-GLU</strain>
    </source>
</reference>
<feature type="transmembrane region" description="Helical" evidence="8">
    <location>
        <begin position="208"/>
        <end position="228"/>
    </location>
</feature>
<feature type="transmembrane region" description="Helical" evidence="8">
    <location>
        <begin position="129"/>
        <end position="153"/>
    </location>
</feature>
<evidence type="ECO:0000313" key="11">
    <source>
        <dbReference type="Proteomes" id="UP000419017"/>
    </source>
</evidence>
<gene>
    <name evidence="10" type="ORF">OMES3154_00080</name>
</gene>
<keyword evidence="3" id="KW-1003">Cell membrane</keyword>
<keyword evidence="11" id="KW-1185">Reference proteome</keyword>
<dbReference type="EMBL" id="CABWIB010000001">
    <property type="protein sequence ID" value="VWL84826.1"/>
    <property type="molecule type" value="Genomic_DNA"/>
</dbReference>
<feature type="transmembrane region" description="Helical" evidence="8">
    <location>
        <begin position="75"/>
        <end position="94"/>
    </location>
</feature>
<sequence>MSKKLFIKKVLDGLALAIVVALIPNAVLGAILKPYAANAYIKLFIDSMVIMQGLCAALVGLLVGLQFGFNPMKSTIIGAATFISSGVISFNAQAGMYKMAGIGDLINVTLFAAVAVLVTMYLDNKLGSLTIIFQPIIVGAGVGFLGLLALPYVAQITKSIGDLILYFTNLQPLMMSILITISFAIIIISPISTVAIAYAIGLTGLSSGAANMGVTVTAAVLVVGSIAAKNKSGITLAALFGAMKMFFPNIVENPIMYLPIIVTSIASGITVRVVGILGNKASAGFGIVGLVGPIEAYNQFVSMGTSLALVRLVIAYLIVPFGVAIITHFLFTKVFKLYSSDIYKFEN</sequence>
<dbReference type="Pfam" id="PF13303">
    <property type="entry name" value="PTS_EIIC_2"/>
    <property type="match status" value="1"/>
</dbReference>
<protein>
    <recommendedName>
        <fullName evidence="9">Phosphotransferase system EIIC domain-containing protein</fullName>
    </recommendedName>
</protein>
<evidence type="ECO:0000256" key="5">
    <source>
        <dbReference type="ARBA" id="ARBA00022692"/>
    </source>
</evidence>
<evidence type="ECO:0000256" key="3">
    <source>
        <dbReference type="ARBA" id="ARBA00022475"/>
    </source>
</evidence>
<feature type="domain" description="Phosphotransferase system EIIC" evidence="9">
    <location>
        <begin position="9"/>
        <end position="344"/>
    </location>
</feature>
<dbReference type="InterPro" id="IPR003352">
    <property type="entry name" value="PTS_EIIC"/>
</dbReference>